<feature type="domain" description="4Fe-4S ferredoxin-type" evidence="7">
    <location>
        <begin position="289"/>
        <end position="319"/>
    </location>
</feature>
<reference evidence="8 9" key="1">
    <citation type="submission" date="2022-09" db="EMBL/GenBank/DDBJ databases">
        <title>Genome sequencing of Flavivirga sp. MEBiC05379.</title>
        <authorList>
            <person name="Oh H.-M."/>
            <person name="Kwon K.K."/>
            <person name="Park M.J."/>
            <person name="Yang S.-H."/>
        </authorList>
    </citation>
    <scope>NUCLEOTIDE SEQUENCE [LARGE SCALE GENOMIC DNA]</scope>
    <source>
        <strain evidence="8 9">MEBiC05379</strain>
    </source>
</reference>
<dbReference type="InterPro" id="IPR051460">
    <property type="entry name" value="HdrC_iron-sulfur_subunit"/>
</dbReference>
<evidence type="ECO:0000256" key="6">
    <source>
        <dbReference type="SAM" id="Phobius"/>
    </source>
</evidence>
<evidence type="ECO:0000256" key="1">
    <source>
        <dbReference type="ARBA" id="ARBA00022485"/>
    </source>
</evidence>
<dbReference type="SUPFAM" id="SSF103501">
    <property type="entry name" value="Respiratory nitrate reductase 1 gamma chain"/>
    <property type="match status" value="1"/>
</dbReference>
<keyword evidence="5" id="KW-0411">Iron-sulfur</keyword>
<keyword evidence="6" id="KW-1133">Transmembrane helix</keyword>
<protein>
    <submittedName>
        <fullName evidence="8">Heterodisulfide reductase-related iron-sulfur binding cluster</fullName>
    </submittedName>
</protein>
<keyword evidence="4" id="KW-0408">Iron</keyword>
<dbReference type="EMBL" id="JAODOP010000004">
    <property type="protein sequence ID" value="MEF3832384.1"/>
    <property type="molecule type" value="Genomic_DNA"/>
</dbReference>
<dbReference type="Gene3D" id="1.10.1060.10">
    <property type="entry name" value="Alpha-helical ferredoxin"/>
    <property type="match status" value="1"/>
</dbReference>
<evidence type="ECO:0000256" key="4">
    <source>
        <dbReference type="ARBA" id="ARBA00023004"/>
    </source>
</evidence>
<dbReference type="Pfam" id="PF13183">
    <property type="entry name" value="Fer4_8"/>
    <property type="match status" value="1"/>
</dbReference>
<accession>A0ABU7XNV0</accession>
<dbReference type="InterPro" id="IPR036197">
    <property type="entry name" value="NarG-like_sf"/>
</dbReference>
<keyword evidence="1" id="KW-0004">4Fe-4S</keyword>
<keyword evidence="3" id="KW-0560">Oxidoreductase</keyword>
<proteinExistence type="predicted"/>
<dbReference type="Gene3D" id="1.20.950.20">
    <property type="entry name" value="Transmembrane di-heme cytochromes, Chain C"/>
    <property type="match status" value="1"/>
</dbReference>
<sequence length="704" mass="78701">MEDLSRELYGNIGVISKILFYICAFTSMGIFAYGIYKRRQLWKLGKDTGEKIDFKASFKALISRVLSQKTVRSGVRKKKAGRFHTLMFFGFIILFIGTCLVAVEEYGHILFGVEGENLFHKGIYFAVYEVFLDSFGLLYTLGAAWFLARMIQKGRGGSVRYRKSDYFLVSALFVIGWSGYWLEGLRIIRENTAYPWLSYVGNSHAHLFRFLGVNEGNVDAVHLTVWWGHGLLVFAFIASFPFTRLLHVIAGSFNLILVRRKPGYMIPVTVEELEETGKVGVENVQDFSYRQLLSLDACVACGRCTDACPATEAGKPLSPRDVVQDIRSHFNEVGPLIQDARKNGRDELEDKALAAAPKLHGDIISAETLWSCTTCNACHEVCPLDVSPVSIITDMRRFLIGEGALSGPPAASLQKVQRSGNPWGLPARDRFNWSEGLDVPTVQSNPGFEVLYWIGCSATYDRRIQKVAHAVVKLLEHAGVNYATLGPEERCTGEFARRMGDEFLFQESAENNIEVLKKYNVKSIITHCPHCLNSLSKDYPQFGGNYDVMHHTQFLSTLIKDDKLKVDEKAIKGEDGSITYHDPCYLARINGISEEPRFLIEEAVGEHALEEVKRSGCESSCCGAGGGRMWFDDEPEERIGRTRVEELLATKAKTVAVSCPFCLTMMTDGIAAKTDQVEVKDLSEILADAIEMTNNITSYSKNIE</sequence>
<dbReference type="InterPro" id="IPR004017">
    <property type="entry name" value="Cys_rich_dom"/>
</dbReference>
<dbReference type="RefSeq" id="WP_303304765.1">
    <property type="nucleotide sequence ID" value="NZ_JAODOP010000004.1"/>
</dbReference>
<gene>
    <name evidence="8" type="ORF">N1F79_04530</name>
</gene>
<keyword evidence="2" id="KW-0479">Metal-binding</keyword>
<evidence type="ECO:0000313" key="9">
    <source>
        <dbReference type="Proteomes" id="UP001337305"/>
    </source>
</evidence>
<feature type="transmembrane region" description="Helical" evidence="6">
    <location>
        <begin position="12"/>
        <end position="36"/>
    </location>
</feature>
<dbReference type="Proteomes" id="UP001337305">
    <property type="component" value="Unassembled WGS sequence"/>
</dbReference>
<evidence type="ECO:0000259" key="7">
    <source>
        <dbReference type="PROSITE" id="PS51379"/>
    </source>
</evidence>
<dbReference type="PANTHER" id="PTHR43255:SF1">
    <property type="entry name" value="IRON-SULFUR-BINDING OXIDOREDUCTASE FADF-RELATED"/>
    <property type="match status" value="1"/>
</dbReference>
<evidence type="ECO:0000256" key="3">
    <source>
        <dbReference type="ARBA" id="ARBA00023002"/>
    </source>
</evidence>
<organism evidence="8 9">
    <name type="scientific">Flavivirga spongiicola</name>
    <dbReference type="NCBI Taxonomy" id="421621"/>
    <lineage>
        <taxon>Bacteria</taxon>
        <taxon>Pseudomonadati</taxon>
        <taxon>Bacteroidota</taxon>
        <taxon>Flavobacteriia</taxon>
        <taxon>Flavobacteriales</taxon>
        <taxon>Flavobacteriaceae</taxon>
        <taxon>Flavivirga</taxon>
    </lineage>
</organism>
<feature type="transmembrane region" description="Helical" evidence="6">
    <location>
        <begin position="123"/>
        <end position="146"/>
    </location>
</feature>
<evidence type="ECO:0000313" key="8">
    <source>
        <dbReference type="EMBL" id="MEF3832384.1"/>
    </source>
</evidence>
<dbReference type="InterPro" id="IPR017896">
    <property type="entry name" value="4Fe4S_Fe-S-bd"/>
</dbReference>
<evidence type="ECO:0000256" key="2">
    <source>
        <dbReference type="ARBA" id="ARBA00022723"/>
    </source>
</evidence>
<dbReference type="PANTHER" id="PTHR43255">
    <property type="entry name" value="IRON-SULFUR-BINDING OXIDOREDUCTASE FADF-RELATED-RELATED"/>
    <property type="match status" value="1"/>
</dbReference>
<dbReference type="SUPFAM" id="SSF46548">
    <property type="entry name" value="alpha-helical ferredoxin"/>
    <property type="match status" value="1"/>
</dbReference>
<comment type="caution">
    <text evidence="8">The sequence shown here is derived from an EMBL/GenBank/DDBJ whole genome shotgun (WGS) entry which is preliminary data.</text>
</comment>
<dbReference type="InterPro" id="IPR017900">
    <property type="entry name" value="4Fe4S_Fe_S_CS"/>
</dbReference>
<name>A0ABU7XNV0_9FLAO</name>
<dbReference type="Pfam" id="PF02754">
    <property type="entry name" value="CCG"/>
    <property type="match status" value="2"/>
</dbReference>
<evidence type="ECO:0000256" key="5">
    <source>
        <dbReference type="ARBA" id="ARBA00023014"/>
    </source>
</evidence>
<keyword evidence="6" id="KW-0812">Transmembrane</keyword>
<dbReference type="InterPro" id="IPR009051">
    <property type="entry name" value="Helical_ferredxn"/>
</dbReference>
<dbReference type="PROSITE" id="PS51379">
    <property type="entry name" value="4FE4S_FER_2"/>
    <property type="match status" value="1"/>
</dbReference>
<feature type="transmembrane region" description="Helical" evidence="6">
    <location>
        <begin position="86"/>
        <end position="103"/>
    </location>
</feature>
<keyword evidence="6" id="KW-0472">Membrane</keyword>
<feature type="transmembrane region" description="Helical" evidence="6">
    <location>
        <begin position="166"/>
        <end position="182"/>
    </location>
</feature>
<dbReference type="PROSITE" id="PS00198">
    <property type="entry name" value="4FE4S_FER_1"/>
    <property type="match status" value="2"/>
</dbReference>
<keyword evidence="9" id="KW-1185">Reference proteome</keyword>